<organism evidence="1 2">
    <name type="scientific">Nocardioides massiliensis</name>
    <dbReference type="NCBI Taxonomy" id="1325935"/>
    <lineage>
        <taxon>Bacteria</taxon>
        <taxon>Bacillati</taxon>
        <taxon>Actinomycetota</taxon>
        <taxon>Actinomycetes</taxon>
        <taxon>Propionibacteriales</taxon>
        <taxon>Nocardioidaceae</taxon>
        <taxon>Nocardioides</taxon>
    </lineage>
</organism>
<name>A0ABT9NJA5_9ACTN</name>
<keyword evidence="2" id="KW-1185">Reference proteome</keyword>
<evidence type="ECO:0000313" key="1">
    <source>
        <dbReference type="EMBL" id="MDP9820507.1"/>
    </source>
</evidence>
<evidence type="ECO:0000313" key="2">
    <source>
        <dbReference type="Proteomes" id="UP001240447"/>
    </source>
</evidence>
<comment type="caution">
    <text evidence="1">The sequence shown here is derived from an EMBL/GenBank/DDBJ whole genome shotgun (WGS) entry which is preliminary data.</text>
</comment>
<reference evidence="1 2" key="1">
    <citation type="submission" date="2023-07" db="EMBL/GenBank/DDBJ databases">
        <title>Sequencing the genomes of 1000 actinobacteria strains.</title>
        <authorList>
            <person name="Klenk H.-P."/>
        </authorList>
    </citation>
    <scope>NUCLEOTIDE SEQUENCE [LARGE SCALE GENOMIC DNA]</scope>
    <source>
        <strain evidence="1 2">GD13</strain>
    </source>
</reference>
<gene>
    <name evidence="1" type="ORF">J2S59_000316</name>
</gene>
<dbReference type="Proteomes" id="UP001240447">
    <property type="component" value="Unassembled WGS sequence"/>
</dbReference>
<accession>A0ABT9NJA5</accession>
<protein>
    <submittedName>
        <fullName evidence="1">Uncharacterized protein</fullName>
    </submittedName>
</protein>
<sequence>MTEATILRFPVELREEFGSLEIPCDFSDEKPCSQGAAEWVLYRKPHGCGWLPPALACGGCKDSRLHGDWALECYRCDYKTAPAREFYSFVEHL</sequence>
<proteinExistence type="predicted"/>
<dbReference type="EMBL" id="JAUSQM010000001">
    <property type="protein sequence ID" value="MDP9820507.1"/>
    <property type="molecule type" value="Genomic_DNA"/>
</dbReference>